<gene>
    <name evidence="2" type="ORF">CB5_LOCUS10558</name>
</gene>
<feature type="compositionally biased region" description="Polar residues" evidence="1">
    <location>
        <begin position="208"/>
        <end position="217"/>
    </location>
</feature>
<dbReference type="AlphaFoldDB" id="A0A6V7P953"/>
<dbReference type="EMBL" id="LR862146">
    <property type="protein sequence ID" value="CAD1827347.1"/>
    <property type="molecule type" value="Genomic_DNA"/>
</dbReference>
<sequence length="227" mass="26010">MDLWSRQHIDSFVVCFDLVDCGSALYALASEFGQGTGFSRPLSYHSICTLFTLPPLVFGDYDLLSWLCRTHWKTLIMVSHPPFPQRWDIVGFLCNHAMGAISCRLLDPYDFVEDWFKTTTYRATYNDYVPLTRGKKHWLAILSTVIPPWPPNMRIQPGRRKVARRESISNGGLKKRCRNCRRWGHNKQSCKNPALARANQPLEFPPRVTTSVGTTQERATHPPSILS</sequence>
<accession>A0A6V7P953</accession>
<evidence type="ECO:0000313" key="2">
    <source>
        <dbReference type="EMBL" id="CAD1827347.1"/>
    </source>
</evidence>
<reference evidence="2" key="1">
    <citation type="submission" date="2020-07" db="EMBL/GenBank/DDBJ databases">
        <authorList>
            <person name="Lin J."/>
        </authorList>
    </citation>
    <scope>NUCLEOTIDE SEQUENCE</scope>
</reference>
<evidence type="ECO:0008006" key="3">
    <source>
        <dbReference type="Google" id="ProtNLM"/>
    </source>
</evidence>
<evidence type="ECO:0000256" key="1">
    <source>
        <dbReference type="SAM" id="MobiDB-lite"/>
    </source>
</evidence>
<protein>
    <recommendedName>
        <fullName evidence="3">CCHC-type domain-containing protein</fullName>
    </recommendedName>
</protein>
<name>A0A6V7P953_ANACO</name>
<organism evidence="2">
    <name type="scientific">Ananas comosus var. bracteatus</name>
    <name type="common">red pineapple</name>
    <dbReference type="NCBI Taxonomy" id="296719"/>
    <lineage>
        <taxon>Eukaryota</taxon>
        <taxon>Viridiplantae</taxon>
        <taxon>Streptophyta</taxon>
        <taxon>Embryophyta</taxon>
        <taxon>Tracheophyta</taxon>
        <taxon>Spermatophyta</taxon>
        <taxon>Magnoliopsida</taxon>
        <taxon>Liliopsida</taxon>
        <taxon>Poales</taxon>
        <taxon>Bromeliaceae</taxon>
        <taxon>Bromelioideae</taxon>
        <taxon>Ananas</taxon>
    </lineage>
</organism>
<proteinExistence type="predicted"/>
<feature type="region of interest" description="Disordered" evidence="1">
    <location>
        <begin position="191"/>
        <end position="227"/>
    </location>
</feature>